<proteinExistence type="predicted"/>
<dbReference type="AlphaFoldDB" id="A0AAX3MZV1"/>
<accession>A0AAX3MZV1</accession>
<dbReference type="Proteomes" id="UP001220962">
    <property type="component" value="Chromosome"/>
</dbReference>
<keyword evidence="1" id="KW-0472">Membrane</keyword>
<feature type="transmembrane region" description="Helical" evidence="1">
    <location>
        <begin position="42"/>
        <end position="62"/>
    </location>
</feature>
<dbReference type="RefSeq" id="WP_274359248.1">
    <property type="nucleotide sequence ID" value="NZ_CP118101.1"/>
</dbReference>
<dbReference type="EMBL" id="CP118101">
    <property type="protein sequence ID" value="WDH82903.1"/>
    <property type="molecule type" value="Genomic_DNA"/>
</dbReference>
<keyword evidence="1" id="KW-0812">Transmembrane</keyword>
<evidence type="ECO:0000313" key="2">
    <source>
        <dbReference type="EMBL" id="WDH82903.1"/>
    </source>
</evidence>
<name>A0AAX3MZV1_9BACL</name>
<gene>
    <name evidence="2" type="ORF">PUW23_01130</name>
</gene>
<evidence type="ECO:0000313" key="3">
    <source>
        <dbReference type="Proteomes" id="UP001220962"/>
    </source>
</evidence>
<organism evidence="2 3">
    <name type="scientific">Paenibacillus urinalis</name>
    <dbReference type="NCBI Taxonomy" id="521520"/>
    <lineage>
        <taxon>Bacteria</taxon>
        <taxon>Bacillati</taxon>
        <taxon>Bacillota</taxon>
        <taxon>Bacilli</taxon>
        <taxon>Bacillales</taxon>
        <taxon>Paenibacillaceae</taxon>
        <taxon>Paenibacillus</taxon>
    </lineage>
</organism>
<feature type="transmembrane region" description="Helical" evidence="1">
    <location>
        <begin position="119"/>
        <end position="140"/>
    </location>
</feature>
<feature type="transmembrane region" description="Helical" evidence="1">
    <location>
        <begin position="12"/>
        <end position="36"/>
    </location>
</feature>
<keyword evidence="1" id="KW-1133">Transmembrane helix</keyword>
<evidence type="ECO:0000256" key="1">
    <source>
        <dbReference type="SAM" id="Phobius"/>
    </source>
</evidence>
<reference evidence="2" key="1">
    <citation type="submission" date="2023-02" db="EMBL/GenBank/DDBJ databases">
        <title>Pathogen: clinical or host-associated sample.</title>
        <authorList>
            <person name="Hergert J."/>
            <person name="Casey R."/>
            <person name="Wagner J."/>
            <person name="Young E.L."/>
            <person name="Oakeson K.F."/>
        </authorList>
    </citation>
    <scope>NUCLEOTIDE SEQUENCE</scope>
    <source>
        <strain evidence="2">2022CK-00830</strain>
    </source>
</reference>
<protein>
    <submittedName>
        <fullName evidence="2">Uncharacterized protein</fullName>
    </submittedName>
</protein>
<sequence length="155" mass="18180">MSHIRTAEKWAMYPRHLLIMFMINLFFGSMNLFWAVYENHSILSTAISLLYLATWMLYALFMRRRSGDFMILTSIFWLGGLALLALLYTVEQASIILLLLFFSSIHGFTLNLEMTDLWLVFEYGLISLTCYIVVIAVNWISARRYKQNKPEVPFN</sequence>
<feature type="transmembrane region" description="Helical" evidence="1">
    <location>
        <begin position="69"/>
        <end position="88"/>
    </location>
</feature>